<dbReference type="EMBL" id="JALNMH010000014">
    <property type="protein sequence ID" value="MCK7595154.1"/>
    <property type="molecule type" value="Genomic_DNA"/>
</dbReference>
<protein>
    <submittedName>
        <fullName evidence="6">Flagellar protein FliS</fullName>
    </submittedName>
</protein>
<gene>
    <name evidence="6" type="ORF">M0G41_15925</name>
</gene>
<evidence type="ECO:0000256" key="1">
    <source>
        <dbReference type="ARBA" id="ARBA00004514"/>
    </source>
</evidence>
<comment type="subcellular location">
    <subcellularLocation>
        <location evidence="1">Cytoplasm</location>
        <location evidence="1">Cytosol</location>
    </subcellularLocation>
</comment>
<keyword evidence="7" id="KW-1185">Reference proteome</keyword>
<dbReference type="SUPFAM" id="SSF101116">
    <property type="entry name" value="Flagellar export chaperone FliS"/>
    <property type="match status" value="1"/>
</dbReference>
<dbReference type="Proteomes" id="UP001431449">
    <property type="component" value="Unassembled WGS sequence"/>
</dbReference>
<dbReference type="InterPro" id="IPR003713">
    <property type="entry name" value="FliS"/>
</dbReference>
<reference evidence="6" key="1">
    <citation type="submission" date="2022-04" db="EMBL/GenBank/DDBJ databases">
        <title>Lysobacter sp. CAU 1642 isolated from sea sand.</title>
        <authorList>
            <person name="Kim W."/>
        </authorList>
    </citation>
    <scope>NUCLEOTIDE SEQUENCE</scope>
    <source>
        <strain evidence="6">CAU 1642</strain>
    </source>
</reference>
<proteinExistence type="inferred from homology"/>
<dbReference type="PANTHER" id="PTHR34773">
    <property type="entry name" value="FLAGELLAR SECRETION CHAPERONE FLIS"/>
    <property type="match status" value="1"/>
</dbReference>
<evidence type="ECO:0000313" key="6">
    <source>
        <dbReference type="EMBL" id="MCK7595154.1"/>
    </source>
</evidence>
<organism evidence="6 7">
    <name type="scientific">Pseudomarimonas salicorniae</name>
    <dbReference type="NCBI Taxonomy" id="2933270"/>
    <lineage>
        <taxon>Bacteria</taxon>
        <taxon>Pseudomonadati</taxon>
        <taxon>Pseudomonadota</taxon>
        <taxon>Gammaproteobacteria</taxon>
        <taxon>Lysobacterales</taxon>
        <taxon>Lysobacteraceae</taxon>
        <taxon>Pseudomarimonas</taxon>
    </lineage>
</organism>
<dbReference type="PANTHER" id="PTHR34773:SF1">
    <property type="entry name" value="FLAGELLAR SECRETION CHAPERONE FLIS"/>
    <property type="match status" value="1"/>
</dbReference>
<dbReference type="Pfam" id="PF02561">
    <property type="entry name" value="FliS"/>
    <property type="match status" value="1"/>
</dbReference>
<comment type="similarity">
    <text evidence="2">Belongs to the FliS family.</text>
</comment>
<accession>A0ABT0GLP6</accession>
<name>A0ABT0GLP6_9GAMM</name>
<evidence type="ECO:0000256" key="2">
    <source>
        <dbReference type="ARBA" id="ARBA00008787"/>
    </source>
</evidence>
<keyword evidence="6" id="KW-0282">Flagellum</keyword>
<evidence type="ECO:0000313" key="7">
    <source>
        <dbReference type="Proteomes" id="UP001431449"/>
    </source>
</evidence>
<evidence type="ECO:0000256" key="5">
    <source>
        <dbReference type="ARBA" id="ARBA00023186"/>
    </source>
</evidence>
<sequence length="128" mass="13852">MKRTSPEERAFPSEPDAHGKVSLLLHTAVHRSHLAGRALSEEDHAQCSEAIMAALQILDALNSAIDPSAGELAQRLQYLYSYAGLRLIEGHEQKDPESIAEATRLLAQIASGWSAIPKEQRSAQALAA</sequence>
<keyword evidence="5" id="KW-0143">Chaperone</keyword>
<keyword evidence="6" id="KW-0969">Cilium</keyword>
<evidence type="ECO:0000256" key="4">
    <source>
        <dbReference type="ARBA" id="ARBA00022795"/>
    </source>
</evidence>
<dbReference type="RefSeq" id="WP_248210920.1">
    <property type="nucleotide sequence ID" value="NZ_JALNMH010000014.1"/>
</dbReference>
<dbReference type="InterPro" id="IPR036584">
    <property type="entry name" value="FliS_sf"/>
</dbReference>
<dbReference type="Gene3D" id="1.20.120.340">
    <property type="entry name" value="Flagellar protein FliS"/>
    <property type="match status" value="1"/>
</dbReference>
<comment type="caution">
    <text evidence="6">The sequence shown here is derived from an EMBL/GenBank/DDBJ whole genome shotgun (WGS) entry which is preliminary data.</text>
</comment>
<keyword evidence="3" id="KW-0963">Cytoplasm</keyword>
<keyword evidence="6" id="KW-0966">Cell projection</keyword>
<evidence type="ECO:0000256" key="3">
    <source>
        <dbReference type="ARBA" id="ARBA00022490"/>
    </source>
</evidence>
<keyword evidence="4" id="KW-1005">Bacterial flagellum biogenesis</keyword>